<dbReference type="PANTHER" id="PTHR23502">
    <property type="entry name" value="MAJOR FACILITATOR SUPERFAMILY"/>
    <property type="match status" value="1"/>
</dbReference>
<evidence type="ECO:0000313" key="8">
    <source>
        <dbReference type="Proteomes" id="UP000027920"/>
    </source>
</evidence>
<feature type="region of interest" description="Disordered" evidence="5">
    <location>
        <begin position="30"/>
        <end position="56"/>
    </location>
</feature>
<dbReference type="OrthoDB" id="5215911at2759"/>
<dbReference type="HOGENOM" id="CLU_008455_13_3_1"/>
<dbReference type="Pfam" id="PF07690">
    <property type="entry name" value="MFS_1"/>
    <property type="match status" value="1"/>
</dbReference>
<dbReference type="VEuPathDB" id="FungiDB:A1O9_03623"/>
<feature type="transmembrane region" description="Helical" evidence="6">
    <location>
        <begin position="208"/>
        <end position="228"/>
    </location>
</feature>
<keyword evidence="8" id="KW-1185">Reference proteome</keyword>
<evidence type="ECO:0000256" key="6">
    <source>
        <dbReference type="SAM" id="Phobius"/>
    </source>
</evidence>
<reference evidence="7 8" key="1">
    <citation type="submission" date="2013-03" db="EMBL/GenBank/DDBJ databases">
        <title>The Genome Sequence of Exophiala aquamarina CBS 119918.</title>
        <authorList>
            <consortium name="The Broad Institute Genomics Platform"/>
            <person name="Cuomo C."/>
            <person name="de Hoog S."/>
            <person name="Gorbushina A."/>
            <person name="Walker B."/>
            <person name="Young S.K."/>
            <person name="Zeng Q."/>
            <person name="Gargeya S."/>
            <person name="Fitzgerald M."/>
            <person name="Haas B."/>
            <person name="Abouelleil A."/>
            <person name="Allen A.W."/>
            <person name="Alvarado L."/>
            <person name="Arachchi H.M."/>
            <person name="Berlin A.M."/>
            <person name="Chapman S.B."/>
            <person name="Gainer-Dewar J."/>
            <person name="Goldberg J."/>
            <person name="Griggs A."/>
            <person name="Gujja S."/>
            <person name="Hansen M."/>
            <person name="Howarth C."/>
            <person name="Imamovic A."/>
            <person name="Ireland A."/>
            <person name="Larimer J."/>
            <person name="McCowan C."/>
            <person name="Murphy C."/>
            <person name="Pearson M."/>
            <person name="Poon T.W."/>
            <person name="Priest M."/>
            <person name="Roberts A."/>
            <person name="Saif S."/>
            <person name="Shea T."/>
            <person name="Sisk P."/>
            <person name="Sykes S."/>
            <person name="Wortman J."/>
            <person name="Nusbaum C."/>
            <person name="Birren B."/>
        </authorList>
    </citation>
    <scope>NUCLEOTIDE SEQUENCE [LARGE SCALE GENOMIC DNA]</scope>
    <source>
        <strain evidence="7 8">CBS 119918</strain>
    </source>
</reference>
<evidence type="ECO:0000256" key="1">
    <source>
        <dbReference type="ARBA" id="ARBA00004141"/>
    </source>
</evidence>
<feature type="transmembrane region" description="Helical" evidence="6">
    <location>
        <begin position="420"/>
        <end position="439"/>
    </location>
</feature>
<evidence type="ECO:0008006" key="9">
    <source>
        <dbReference type="Google" id="ProtNLM"/>
    </source>
</evidence>
<evidence type="ECO:0000256" key="4">
    <source>
        <dbReference type="ARBA" id="ARBA00023136"/>
    </source>
</evidence>
<feature type="transmembrane region" description="Helical" evidence="6">
    <location>
        <begin position="376"/>
        <end position="399"/>
    </location>
</feature>
<evidence type="ECO:0000256" key="3">
    <source>
        <dbReference type="ARBA" id="ARBA00022989"/>
    </source>
</evidence>
<dbReference type="GO" id="GO:0022857">
    <property type="term" value="F:transmembrane transporter activity"/>
    <property type="evidence" value="ECO:0007669"/>
    <property type="project" value="InterPro"/>
</dbReference>
<dbReference type="InterPro" id="IPR011701">
    <property type="entry name" value="MFS"/>
</dbReference>
<accession>A0A072PTH1</accession>
<feature type="transmembrane region" description="Helical" evidence="6">
    <location>
        <begin position="146"/>
        <end position="165"/>
    </location>
</feature>
<evidence type="ECO:0000256" key="2">
    <source>
        <dbReference type="ARBA" id="ARBA00022692"/>
    </source>
</evidence>
<feature type="transmembrane region" description="Helical" evidence="6">
    <location>
        <begin position="334"/>
        <end position="356"/>
    </location>
</feature>
<dbReference type="Proteomes" id="UP000027920">
    <property type="component" value="Unassembled WGS sequence"/>
</dbReference>
<feature type="transmembrane region" description="Helical" evidence="6">
    <location>
        <begin position="234"/>
        <end position="254"/>
    </location>
</feature>
<feature type="transmembrane region" description="Helical" evidence="6">
    <location>
        <begin position="484"/>
        <end position="503"/>
    </location>
</feature>
<dbReference type="GO" id="GO:0005886">
    <property type="term" value="C:plasma membrane"/>
    <property type="evidence" value="ECO:0007669"/>
    <property type="project" value="TreeGrafter"/>
</dbReference>
<keyword evidence="4 6" id="KW-0472">Membrane</keyword>
<feature type="transmembrane region" description="Helical" evidence="6">
    <location>
        <begin position="112"/>
        <end position="134"/>
    </location>
</feature>
<proteinExistence type="predicted"/>
<evidence type="ECO:0000256" key="5">
    <source>
        <dbReference type="SAM" id="MobiDB-lite"/>
    </source>
</evidence>
<gene>
    <name evidence="7" type="ORF">A1O9_03623</name>
</gene>
<protein>
    <recommendedName>
        <fullName evidence="9">Serine/threonine kinase 16</fullName>
    </recommendedName>
</protein>
<feature type="transmembrane region" description="Helical" evidence="6">
    <location>
        <begin position="515"/>
        <end position="533"/>
    </location>
</feature>
<feature type="transmembrane region" description="Helical" evidence="6">
    <location>
        <begin position="171"/>
        <end position="188"/>
    </location>
</feature>
<dbReference type="Gene3D" id="1.20.1250.20">
    <property type="entry name" value="MFS general substrate transporter like domains"/>
    <property type="match status" value="1"/>
</dbReference>
<feature type="transmembrane region" description="Helical" evidence="6">
    <location>
        <begin position="88"/>
        <end position="106"/>
    </location>
</feature>
<comment type="subcellular location">
    <subcellularLocation>
        <location evidence="1">Membrane</location>
        <topology evidence="1">Multi-pass membrane protein</topology>
    </subcellularLocation>
</comment>
<organism evidence="7 8">
    <name type="scientific">Exophiala aquamarina CBS 119918</name>
    <dbReference type="NCBI Taxonomy" id="1182545"/>
    <lineage>
        <taxon>Eukaryota</taxon>
        <taxon>Fungi</taxon>
        <taxon>Dikarya</taxon>
        <taxon>Ascomycota</taxon>
        <taxon>Pezizomycotina</taxon>
        <taxon>Eurotiomycetes</taxon>
        <taxon>Chaetothyriomycetidae</taxon>
        <taxon>Chaetothyriales</taxon>
        <taxon>Herpotrichiellaceae</taxon>
        <taxon>Exophiala</taxon>
    </lineage>
</organism>
<dbReference type="InterPro" id="IPR036259">
    <property type="entry name" value="MFS_trans_sf"/>
</dbReference>
<name>A0A072PTH1_9EURO</name>
<dbReference type="RefSeq" id="XP_013261370.1">
    <property type="nucleotide sequence ID" value="XM_013405916.1"/>
</dbReference>
<feature type="transmembrane region" description="Helical" evidence="6">
    <location>
        <begin position="445"/>
        <end position="472"/>
    </location>
</feature>
<keyword evidence="2 6" id="KW-0812">Transmembrane</keyword>
<dbReference type="AlphaFoldDB" id="A0A072PTH1"/>
<comment type="caution">
    <text evidence="7">The sequence shown here is derived from an EMBL/GenBank/DDBJ whole genome shotgun (WGS) entry which is preliminary data.</text>
</comment>
<evidence type="ECO:0000313" key="7">
    <source>
        <dbReference type="EMBL" id="KEF58780.1"/>
    </source>
</evidence>
<dbReference type="SUPFAM" id="SSF103473">
    <property type="entry name" value="MFS general substrate transporter"/>
    <property type="match status" value="1"/>
</dbReference>
<keyword evidence="3 6" id="KW-1133">Transmembrane helix</keyword>
<sequence>MALSHEHTGDLSGTTPGTVHLVDLDHTMQTQHASGGNQDVVLDPTPSPDPNDPLNWSPRRKMMATICTNLRVASPSHLATVADDRLRYTWFAGMSGSTVYSVLVPLSKSNGVSISTLVEGGGYMFLLLGWGLLFWNPFAMRYGKRLTYLLSTLGGIGTCIWSAYVKSDGEWLARSIIQGFFLAPIESLPEISVTDVYFTHQRGRYMGIYAFTLAGSNYFTPVLCGFIAEGQGWQWVFYYPSIFLGLLFLFLFFFMEETNYVRNTTGIVAIATNTPPRTPSLQDDREKSPAVTRASDETLGEVYGPPKTFVQKLAVWHPTPGQGMVKRAIHSLKFLGWPVIFYAGFSYGSYLVWFNVLNATASVILSAPPYNFSASMVGLSYMSCTIGVIVGSFLSGPLSDWLTLRLARRNAGIMEAEFRLWPFACCLILVPGSLVLWGVGAAQGVHWFGLVFAMGVLACATTFGVTLSINYLIDSYHDISGDSIVTCILVRNTLSFAMSYGITPWLTNMGVQNCFISAAFVGLAACSVFLIMIKWGKGFRVRSAAKYWQLVEAAHKA</sequence>
<dbReference type="EMBL" id="AMGV01000003">
    <property type="protein sequence ID" value="KEF58780.1"/>
    <property type="molecule type" value="Genomic_DNA"/>
</dbReference>
<dbReference type="PANTHER" id="PTHR23502:SF30">
    <property type="entry name" value="TRANSPORTER, PUTATIVE (AFU_ORTHOLOGUE AFUA_8G04702)-RELATED"/>
    <property type="match status" value="1"/>
</dbReference>
<dbReference type="GeneID" id="25278557"/>